<keyword evidence="3" id="KW-0449">Lipoprotein</keyword>
<evidence type="ECO:0000256" key="1">
    <source>
        <dbReference type="SAM" id="MobiDB-lite"/>
    </source>
</evidence>
<name>A0A0L7LHU6_OPEBR</name>
<dbReference type="AlphaFoldDB" id="A0A0L7LHU6"/>
<comment type="caution">
    <text evidence="3">The sequence shown here is derived from an EMBL/GenBank/DDBJ whole genome shotgun (WGS) entry which is preliminary data.</text>
</comment>
<organism evidence="3 4">
    <name type="scientific">Operophtera brumata</name>
    <name type="common">Winter moth</name>
    <name type="synonym">Phalaena brumata</name>
    <dbReference type="NCBI Taxonomy" id="104452"/>
    <lineage>
        <taxon>Eukaryota</taxon>
        <taxon>Metazoa</taxon>
        <taxon>Ecdysozoa</taxon>
        <taxon>Arthropoda</taxon>
        <taxon>Hexapoda</taxon>
        <taxon>Insecta</taxon>
        <taxon>Pterygota</taxon>
        <taxon>Neoptera</taxon>
        <taxon>Endopterygota</taxon>
        <taxon>Lepidoptera</taxon>
        <taxon>Glossata</taxon>
        <taxon>Ditrysia</taxon>
        <taxon>Geometroidea</taxon>
        <taxon>Geometridae</taxon>
        <taxon>Larentiinae</taxon>
        <taxon>Operophtera</taxon>
    </lineage>
</organism>
<dbReference type="InterPro" id="IPR000566">
    <property type="entry name" value="Lipocln_cytosolic_FA-bd_dom"/>
</dbReference>
<reference evidence="3 4" key="1">
    <citation type="journal article" date="2015" name="Genome Biol. Evol.">
        <title>The genome of winter moth (Operophtera brumata) provides a genomic perspective on sexual dimorphism and phenology.</title>
        <authorList>
            <person name="Derks M.F."/>
            <person name="Smit S."/>
            <person name="Salis L."/>
            <person name="Schijlen E."/>
            <person name="Bossers A."/>
            <person name="Mateman C."/>
            <person name="Pijl A.S."/>
            <person name="de Ridder D."/>
            <person name="Groenen M.A."/>
            <person name="Visser M.E."/>
            <person name="Megens H.J."/>
        </authorList>
    </citation>
    <scope>NUCLEOTIDE SEQUENCE [LARGE SCALE GENOMIC DNA]</scope>
    <source>
        <strain evidence="3">WM2013NL</strain>
        <tissue evidence="3">Head and thorax</tissue>
    </source>
</reference>
<dbReference type="EMBL" id="JTDY01001081">
    <property type="protein sequence ID" value="KOB74934.1"/>
    <property type="molecule type" value="Genomic_DNA"/>
</dbReference>
<gene>
    <name evidence="3" type="ORF">OBRU01_08352</name>
</gene>
<evidence type="ECO:0000313" key="3">
    <source>
        <dbReference type="EMBL" id="KOB74934.1"/>
    </source>
</evidence>
<feature type="domain" description="Lipocalin/cytosolic fatty-acid binding" evidence="2">
    <location>
        <begin position="13"/>
        <end position="80"/>
    </location>
</feature>
<dbReference type="GO" id="GO:0006629">
    <property type="term" value="P:lipid metabolic process"/>
    <property type="evidence" value="ECO:0007669"/>
    <property type="project" value="TreeGrafter"/>
</dbReference>
<dbReference type="SUPFAM" id="SSF50814">
    <property type="entry name" value="Lipocalins"/>
    <property type="match status" value="1"/>
</dbReference>
<dbReference type="Proteomes" id="UP000037510">
    <property type="component" value="Unassembled WGS sequence"/>
</dbReference>
<dbReference type="InterPro" id="IPR012674">
    <property type="entry name" value="Calycin"/>
</dbReference>
<protein>
    <submittedName>
        <fullName evidence="3">32 kDa apolipoprotein</fullName>
    </submittedName>
</protein>
<accession>A0A0L7LHU6</accession>
<dbReference type="GO" id="GO:0005737">
    <property type="term" value="C:cytoplasm"/>
    <property type="evidence" value="ECO:0007669"/>
    <property type="project" value="TreeGrafter"/>
</dbReference>
<dbReference type="GO" id="GO:0000302">
    <property type="term" value="P:response to reactive oxygen species"/>
    <property type="evidence" value="ECO:0007669"/>
    <property type="project" value="TreeGrafter"/>
</dbReference>
<feature type="compositionally biased region" description="Basic and acidic residues" evidence="1">
    <location>
        <begin position="156"/>
        <end position="193"/>
    </location>
</feature>
<feature type="region of interest" description="Disordered" evidence="1">
    <location>
        <begin position="137"/>
        <end position="193"/>
    </location>
</feature>
<sequence length="193" mass="22082">MVKYSSLPLPYESEFSILDTDYDNYAVMWSCSGIGPVHTQNTWLLSRDRLPSLSIMQGAYNVLDKFKISRTFFVKTNQADCTILPDPAASPVERAGDDDVEESKSEIVVEKVEVVEKNVEAVVKPVVKPEVPQERYANPVPEEKKPMMVPELIMSESDKKDEKMDKPMEPMKEFPEKIKEFPEKIKEPEKQPK</sequence>
<dbReference type="PANTHER" id="PTHR10612">
    <property type="entry name" value="APOLIPOPROTEIN D"/>
    <property type="match status" value="1"/>
</dbReference>
<keyword evidence="4" id="KW-1185">Reference proteome</keyword>
<evidence type="ECO:0000313" key="4">
    <source>
        <dbReference type="Proteomes" id="UP000037510"/>
    </source>
</evidence>
<evidence type="ECO:0000259" key="2">
    <source>
        <dbReference type="Pfam" id="PF00061"/>
    </source>
</evidence>
<proteinExistence type="predicted"/>
<dbReference type="Pfam" id="PF00061">
    <property type="entry name" value="Lipocalin"/>
    <property type="match status" value="1"/>
</dbReference>
<dbReference type="PANTHER" id="PTHR10612:SF34">
    <property type="entry name" value="APOLIPOPROTEIN D"/>
    <property type="match status" value="1"/>
</dbReference>
<dbReference type="Gene3D" id="2.40.128.20">
    <property type="match status" value="1"/>
</dbReference>